<dbReference type="Gene3D" id="1.10.287.1480">
    <property type="match status" value="1"/>
</dbReference>
<dbReference type="PROSITE" id="PS00527">
    <property type="entry name" value="RIBOSOMAL_S14"/>
    <property type="match status" value="1"/>
</dbReference>
<dbReference type="AlphaFoldDB" id="A0A8E4F089"/>
<dbReference type="PANTHER" id="PTHR19836">
    <property type="entry name" value="30S RIBOSOMAL PROTEIN S14"/>
    <property type="match status" value="1"/>
</dbReference>
<evidence type="ECO:0000313" key="8">
    <source>
        <dbReference type="EMBL" id="CAD6511220.1"/>
    </source>
</evidence>
<dbReference type="InterPro" id="IPR001209">
    <property type="entry name" value="Ribosomal_uS14"/>
</dbReference>
<evidence type="ECO:0000256" key="2">
    <source>
        <dbReference type="ARBA" id="ARBA00009083"/>
    </source>
</evidence>
<dbReference type="NCBIfam" id="NF006477">
    <property type="entry name" value="PRK08881.1"/>
    <property type="match status" value="1"/>
</dbReference>
<evidence type="ECO:0000256" key="6">
    <source>
        <dbReference type="ARBA" id="ARBA00047110"/>
    </source>
</evidence>
<evidence type="ECO:0000256" key="3">
    <source>
        <dbReference type="ARBA" id="ARBA00022980"/>
    </source>
</evidence>
<comment type="similarity">
    <text evidence="2 7">Belongs to the universal ribosomal protein uS14 family.</text>
</comment>
<dbReference type="HAMAP" id="MF_00537">
    <property type="entry name" value="Ribosomal_uS14_1"/>
    <property type="match status" value="1"/>
</dbReference>
<gene>
    <name evidence="7 8" type="primary">rpsN</name>
    <name evidence="8" type="ORF">PROFFT_A_04590</name>
</gene>
<keyword evidence="3 7" id="KW-0689">Ribosomal protein</keyword>
<evidence type="ECO:0000256" key="7">
    <source>
        <dbReference type="HAMAP-Rule" id="MF_00537"/>
    </source>
</evidence>
<dbReference type="Proteomes" id="UP000683585">
    <property type="component" value="Chromosome"/>
</dbReference>
<dbReference type="InterPro" id="IPR018271">
    <property type="entry name" value="Ribosomal_uS14_CS"/>
</dbReference>
<proteinExistence type="inferred from homology"/>
<comment type="function">
    <text evidence="1 7">Binds 16S rRNA, required for the assembly of 30S particles and may also be responsible for determining the conformation of the 16S rRNA at the A site.</text>
</comment>
<evidence type="ECO:0000256" key="1">
    <source>
        <dbReference type="ARBA" id="ARBA00003686"/>
    </source>
</evidence>
<dbReference type="GO" id="GO:0015935">
    <property type="term" value="C:small ribosomal subunit"/>
    <property type="evidence" value="ECO:0007669"/>
    <property type="project" value="TreeGrafter"/>
</dbReference>
<evidence type="ECO:0000256" key="4">
    <source>
        <dbReference type="ARBA" id="ARBA00023274"/>
    </source>
</evidence>
<dbReference type="GO" id="GO:0005737">
    <property type="term" value="C:cytoplasm"/>
    <property type="evidence" value="ECO:0007669"/>
    <property type="project" value="UniProtKB-ARBA"/>
</dbReference>
<evidence type="ECO:0000313" key="9">
    <source>
        <dbReference type="Proteomes" id="UP000683585"/>
    </source>
</evidence>
<dbReference type="GO" id="GO:0003735">
    <property type="term" value="F:structural constituent of ribosome"/>
    <property type="evidence" value="ECO:0007669"/>
    <property type="project" value="InterPro"/>
</dbReference>
<keyword evidence="9" id="KW-1185">Reference proteome</keyword>
<reference evidence="8" key="1">
    <citation type="submission" date="2020-10" db="EMBL/GenBank/DDBJ databases">
        <authorList>
            <person name="Szabo G."/>
        </authorList>
    </citation>
    <scope>NUCLEOTIDE SEQUENCE</scope>
    <source>
        <strain evidence="8">PROFFT</strain>
    </source>
</reference>
<sequence>MLSTSHYASKVELLMAKQSMKAREIKRVKLADKFFTKRTELKAMISNVNTADKDRWHAVLKLQTLPRDSSPSRQRNRCRQTGRPHAFLRKFGLSRIKVREAAMRGEIPGLKKASW</sequence>
<keyword evidence="7" id="KW-0694">RNA-binding</keyword>
<dbReference type="EMBL" id="LR890047">
    <property type="protein sequence ID" value="CAD6511220.1"/>
    <property type="molecule type" value="Genomic_DNA"/>
</dbReference>
<dbReference type="GO" id="GO:0019843">
    <property type="term" value="F:rRNA binding"/>
    <property type="evidence" value="ECO:0007669"/>
    <property type="project" value="UniProtKB-UniRule"/>
</dbReference>
<comment type="subunit">
    <text evidence="6 7">Part of the 30S ribosomal subunit. Contacts proteins S3 and S10.</text>
</comment>
<dbReference type="KEGG" id="ptf:PROFFT_A_04590"/>
<evidence type="ECO:0000256" key="5">
    <source>
        <dbReference type="ARBA" id="ARBA00035167"/>
    </source>
</evidence>
<keyword evidence="4 7" id="KW-0687">Ribonucleoprotein</keyword>
<name>A0A8E4F089_9ENTR</name>
<dbReference type="Pfam" id="PF00253">
    <property type="entry name" value="Ribosomal_S14"/>
    <property type="match status" value="1"/>
</dbReference>
<keyword evidence="7" id="KW-0699">rRNA-binding</keyword>
<dbReference type="PANTHER" id="PTHR19836:SF19">
    <property type="entry name" value="SMALL RIBOSOMAL SUBUNIT PROTEIN US14M"/>
    <property type="match status" value="1"/>
</dbReference>
<organism evidence="8 9">
    <name type="scientific">Candidatus Profftia tarda</name>
    <dbReference type="NCBI Taxonomy" id="1177216"/>
    <lineage>
        <taxon>Bacteria</taxon>
        <taxon>Pseudomonadati</taxon>
        <taxon>Pseudomonadota</taxon>
        <taxon>Gammaproteobacteria</taxon>
        <taxon>Enterobacterales</taxon>
        <taxon>Enterobacteriaceae</taxon>
        <taxon>Candidatus Profftia</taxon>
    </lineage>
</organism>
<protein>
    <recommendedName>
        <fullName evidence="5 7">Small ribosomal subunit protein uS14</fullName>
    </recommendedName>
</protein>
<accession>A0A8E4F089</accession>
<dbReference type="FunFam" id="1.10.287.1480:FF:000001">
    <property type="entry name" value="30S ribosomal protein S14"/>
    <property type="match status" value="1"/>
</dbReference>
<dbReference type="GO" id="GO:0006412">
    <property type="term" value="P:translation"/>
    <property type="evidence" value="ECO:0007669"/>
    <property type="project" value="UniProtKB-UniRule"/>
</dbReference>
<dbReference type="SUPFAM" id="SSF57716">
    <property type="entry name" value="Glucocorticoid receptor-like (DNA-binding domain)"/>
    <property type="match status" value="1"/>
</dbReference>
<dbReference type="InterPro" id="IPR023036">
    <property type="entry name" value="Ribosomal_uS14_bac/plastid"/>
</dbReference>